<gene>
    <name evidence="1" type="ORF">HELGO_WM72462</name>
</gene>
<protein>
    <submittedName>
        <fullName evidence="1">Major pilin protein fimA</fullName>
    </submittedName>
</protein>
<dbReference type="PANTHER" id="PTHR39328">
    <property type="entry name" value="BLL2871 PROTEIN"/>
    <property type="match status" value="1"/>
</dbReference>
<dbReference type="Gene3D" id="3.60.20.10">
    <property type="entry name" value="Glutamine Phosphoribosylpyrophosphate, subunit 1, domain 1"/>
    <property type="match status" value="1"/>
</dbReference>
<accession>A0A6S6SDD7</accession>
<evidence type="ECO:0000313" key="1">
    <source>
        <dbReference type="EMBL" id="CAA6802709.1"/>
    </source>
</evidence>
<proteinExistence type="predicted"/>
<dbReference type="AlphaFoldDB" id="A0A6S6SDD7"/>
<sequence>MTFSIAARCPDSGQFGVAISSSSPCVASRCAFTRAGTGAALTQNITDPRLGPIMLDLLALGRSTEEAVAGAVGGTQHADW</sequence>
<dbReference type="SUPFAM" id="SSF56235">
    <property type="entry name" value="N-terminal nucleophile aminohydrolases (Ntn hydrolases)"/>
    <property type="match status" value="1"/>
</dbReference>
<dbReference type="EMBL" id="CACVAV010000045">
    <property type="protein sequence ID" value="CAA6802709.1"/>
    <property type="molecule type" value="Genomic_DNA"/>
</dbReference>
<organism evidence="1">
    <name type="scientific">uncultured Thiotrichaceae bacterium</name>
    <dbReference type="NCBI Taxonomy" id="298394"/>
    <lineage>
        <taxon>Bacteria</taxon>
        <taxon>Pseudomonadati</taxon>
        <taxon>Pseudomonadota</taxon>
        <taxon>Gammaproteobacteria</taxon>
        <taxon>Thiotrichales</taxon>
        <taxon>Thiotrichaceae</taxon>
        <taxon>environmental samples</taxon>
    </lineage>
</organism>
<dbReference type="Pfam" id="PF06267">
    <property type="entry name" value="DUF1028"/>
    <property type="match status" value="1"/>
</dbReference>
<dbReference type="InterPro" id="IPR010430">
    <property type="entry name" value="DUF1028"/>
</dbReference>
<dbReference type="InterPro" id="IPR029055">
    <property type="entry name" value="Ntn_hydrolases_N"/>
</dbReference>
<name>A0A6S6SDD7_9GAMM</name>
<reference evidence="1" key="1">
    <citation type="submission" date="2020-01" db="EMBL/GenBank/DDBJ databases">
        <authorList>
            <person name="Meier V. D."/>
            <person name="Meier V D."/>
        </authorList>
    </citation>
    <scope>NUCLEOTIDE SEQUENCE</scope>
    <source>
        <strain evidence="1">HLG_WM_MAG_08</strain>
    </source>
</reference>
<dbReference type="PANTHER" id="PTHR39328:SF1">
    <property type="entry name" value="BLL2871 PROTEIN"/>
    <property type="match status" value="1"/>
</dbReference>
<feature type="non-terminal residue" evidence="1">
    <location>
        <position position="80"/>
    </location>
</feature>